<evidence type="ECO:0000256" key="1">
    <source>
        <dbReference type="SAM" id="MobiDB-lite"/>
    </source>
</evidence>
<feature type="compositionally biased region" description="Low complexity" evidence="1">
    <location>
        <begin position="1"/>
        <end position="31"/>
    </location>
</feature>
<organism evidence="2 3">
    <name type="scientific">Anopheles albimanus</name>
    <name type="common">New world malaria mosquito</name>
    <dbReference type="NCBI Taxonomy" id="7167"/>
    <lineage>
        <taxon>Eukaryota</taxon>
        <taxon>Metazoa</taxon>
        <taxon>Ecdysozoa</taxon>
        <taxon>Arthropoda</taxon>
        <taxon>Hexapoda</taxon>
        <taxon>Insecta</taxon>
        <taxon>Pterygota</taxon>
        <taxon>Neoptera</taxon>
        <taxon>Endopterygota</taxon>
        <taxon>Diptera</taxon>
        <taxon>Nematocera</taxon>
        <taxon>Culicoidea</taxon>
        <taxon>Culicidae</taxon>
        <taxon>Anophelinae</taxon>
        <taxon>Anopheles</taxon>
    </lineage>
</organism>
<feature type="region of interest" description="Disordered" evidence="1">
    <location>
        <begin position="1"/>
        <end position="55"/>
    </location>
</feature>
<accession>A0A182FXD1</accession>
<sequence length="247" mass="25183">MVRGAATGARADSDAATGRRGQRTVLAVGGERVARGARRDAHRADPGRDRAETGRHCGRIECGPLAARRAATGGHGGPGQPGQSTEHGRRGDLGGEAARLVQVLRLLLMVMRMVMVRAKTETDARDARQTAGAETGRHDWARCARMLELGQYAIVLFDLCHYSINLAALLVSSGGGGRPGDGTAATTSTAATHDGAPTGDVVVVGAGVAATQSDAGTETGERATDAATATTGTQAGGGRGTFYAVAR</sequence>
<feature type="compositionally biased region" description="Low complexity" evidence="1">
    <location>
        <begin position="181"/>
        <end position="196"/>
    </location>
</feature>
<dbReference type="EnsemblMetazoa" id="AALB014303-RA">
    <property type="protein sequence ID" value="AALB014303-PA"/>
    <property type="gene ID" value="AALB014303"/>
</dbReference>
<keyword evidence="3" id="KW-1185">Reference proteome</keyword>
<dbReference type="VEuPathDB" id="VectorBase:AALB014303"/>
<reference evidence="2" key="2">
    <citation type="submission" date="2022-08" db="UniProtKB">
        <authorList>
            <consortium name="EnsemblMetazoa"/>
        </authorList>
    </citation>
    <scope>IDENTIFICATION</scope>
    <source>
        <strain evidence="2">STECLA/ALBI9_A</strain>
    </source>
</reference>
<reference evidence="2 3" key="1">
    <citation type="journal article" date="2017" name="G3 (Bethesda)">
        <title>The Physical Genome Mapping of Anopheles albimanus Corrected Scaffold Misassemblies and Identified Interarm Rearrangements in Genus Anopheles.</title>
        <authorList>
            <person name="Artemov G.N."/>
            <person name="Peery A.N."/>
            <person name="Jiang X."/>
            <person name="Tu Z."/>
            <person name="Stegniy V.N."/>
            <person name="Sharakhova M.V."/>
            <person name="Sharakhov I.V."/>
        </authorList>
    </citation>
    <scope>NUCLEOTIDE SEQUENCE [LARGE SCALE GENOMIC DNA]</scope>
    <source>
        <strain evidence="2 3">ALBI9_A</strain>
    </source>
</reference>
<proteinExistence type="predicted"/>
<evidence type="ECO:0000313" key="2">
    <source>
        <dbReference type="EnsemblMetazoa" id="AALB014303-PA"/>
    </source>
</evidence>
<feature type="region of interest" description="Disordered" evidence="1">
    <location>
        <begin position="176"/>
        <end position="196"/>
    </location>
</feature>
<feature type="compositionally biased region" description="Basic and acidic residues" evidence="1">
    <location>
        <begin position="32"/>
        <end position="55"/>
    </location>
</feature>
<protein>
    <submittedName>
        <fullName evidence="2">Uncharacterized protein</fullName>
    </submittedName>
</protein>
<feature type="region of interest" description="Disordered" evidence="1">
    <location>
        <begin position="212"/>
        <end position="233"/>
    </location>
</feature>
<dbReference type="Proteomes" id="UP000069272">
    <property type="component" value="Chromosome 2R"/>
</dbReference>
<feature type="region of interest" description="Disordered" evidence="1">
    <location>
        <begin position="69"/>
        <end position="92"/>
    </location>
</feature>
<name>A0A182FXD1_ANOAL</name>
<dbReference type="AlphaFoldDB" id="A0A182FXD1"/>
<evidence type="ECO:0000313" key="3">
    <source>
        <dbReference type="Proteomes" id="UP000069272"/>
    </source>
</evidence>